<gene>
    <name evidence="8" type="ORF">BOX15_Mlig012730g2</name>
</gene>
<dbReference type="InterPro" id="IPR008145">
    <property type="entry name" value="GK/Ca_channel_bsu"/>
</dbReference>
<dbReference type="CDD" id="cd00201">
    <property type="entry name" value="WW"/>
    <property type="match status" value="1"/>
</dbReference>
<dbReference type="FunFam" id="3.30.63.10:FF:000002">
    <property type="entry name" value="Guanylate kinase 1"/>
    <property type="match status" value="1"/>
</dbReference>
<dbReference type="SUPFAM" id="SSF50156">
    <property type="entry name" value="PDZ domain-like"/>
    <property type="match status" value="6"/>
</dbReference>
<dbReference type="PROSITE" id="PS50106">
    <property type="entry name" value="PDZ"/>
    <property type="match status" value="5"/>
</dbReference>
<dbReference type="PROSITE" id="PS00856">
    <property type="entry name" value="GUANYLATE_KINASE_1"/>
    <property type="match status" value="1"/>
</dbReference>
<dbReference type="SMART" id="SM00456">
    <property type="entry name" value="WW"/>
    <property type="match status" value="1"/>
</dbReference>
<organism evidence="8 9">
    <name type="scientific">Macrostomum lignano</name>
    <dbReference type="NCBI Taxonomy" id="282301"/>
    <lineage>
        <taxon>Eukaryota</taxon>
        <taxon>Metazoa</taxon>
        <taxon>Spiralia</taxon>
        <taxon>Lophotrochozoa</taxon>
        <taxon>Platyhelminthes</taxon>
        <taxon>Rhabditophora</taxon>
        <taxon>Macrostomorpha</taxon>
        <taxon>Macrostomida</taxon>
        <taxon>Macrostomidae</taxon>
        <taxon>Macrostomum</taxon>
    </lineage>
</organism>
<dbReference type="EMBL" id="NIVC01002741">
    <property type="protein sequence ID" value="PAA55519.1"/>
    <property type="molecule type" value="Genomic_DNA"/>
</dbReference>
<evidence type="ECO:0000313" key="9">
    <source>
        <dbReference type="Proteomes" id="UP000215902"/>
    </source>
</evidence>
<sequence>MKPNGGPGGPADWSSQIREVTVSAQITDSHLVLDLAGGADSGRFCLLNSVDEKRCVLWLGSLQPNSVVLEIHGHKVSGFTLRDVRELVEKLSRNGSPIMVKTVPAACLPTELRDFLGAKFRVDSADYALQNTIRENLYLRTVPVTTRKKREHEIDGVDYQFLTVEQFLEMERSGQLLESGLYEGNRYGTPKPSADATGLFRGGDLDGDVDGSGGGGRGIAPDGSIRRLRSQSSSEAVEAASVPGGAAGGGGDSAEDEVLPDGWEKVVDPKYGVFYIDHINKKTQYERPSVATPAAQGLPQSRSFTNGLAQHAVAASQRPAGTASATASSNPAASGRSIQFRGIRQDPGMFTANPSRLAGELLTVRLVKSPGGLGITIVGGGDRAKPEFLQVKSLVPGGPAAEDGRLQSGDVLVYVNEQLVLGGTHEDLISLFRQIEPGQLVTLTVSTGYRLPVSASDPRAEVITKVAAALDTNGARSQRSSHSGSSGLGSPGQAGAALAGMSGMSLGRAELIKAVINRSVAGFGFTIADSPQGQRVRQIVDESRCRGLQPGDLLIEVNSRRVKELPHTDVVRILAECPIGQDCSFLLQRGSLPQASAAGPPTFRTSASHSGGLASLADSATAAVGFGHSSFLPPSAGSGPSSSSGGAAISNFSRHAPLRSSRPDTGSSSVTVTAYPPPASSAASSGSTAGTVPRFRSRTPGPETSLSGSAFDDQQQQQQQPARPRTPTGLVEGRGYHQQQQVQQLHPQPPSASAATAGYGSLGRRPRAAAAAAAPQFTVTLLRNQLGLGIRILGGAEEGSQVTIGQLVPGSAAHADGRIRPGDEIVSVNGTPCVAASHHRVVQLLESAGPRVSLGLRRNPVLIGDAAAPVYPYDVTLTRRQDEGFGIVIVSSVTRPPAGSGGGVVLGEFIGHIIDGSPASRCDKLRRGDRILAVNGVGAAGVHHEDIVRMVRDSGLQVRLTVGPPLPGQAGAPPPGLIGRAVAGPASQSSGSPEPASVPAVPPGGLFTAVLHKTDKGFGFSIRGGAEFNQMPFYVLRIAEGGGAHQSGRLRVGDEIVSINDRPLAGITHTEAIQVIRSAGSTLKLVCRRPVSAGPAD</sequence>
<feature type="compositionally biased region" description="Low complexity" evidence="4">
    <location>
        <begin position="474"/>
        <end position="485"/>
    </location>
</feature>
<dbReference type="Pfam" id="PF00397">
    <property type="entry name" value="WW"/>
    <property type="match status" value="1"/>
</dbReference>
<dbReference type="Gene3D" id="2.30.42.10">
    <property type="match status" value="5"/>
</dbReference>
<dbReference type="Proteomes" id="UP000215902">
    <property type="component" value="Unassembled WGS sequence"/>
</dbReference>
<dbReference type="OrthoDB" id="66881at2759"/>
<evidence type="ECO:0000259" key="6">
    <source>
        <dbReference type="PROSITE" id="PS50052"/>
    </source>
</evidence>
<dbReference type="STRING" id="282301.A0A267E3W0"/>
<dbReference type="AlphaFoldDB" id="A0A267E3W0"/>
<feature type="domain" description="PDZ" evidence="7">
    <location>
        <begin position="778"/>
        <end position="860"/>
    </location>
</feature>
<keyword evidence="3" id="KW-0472">Membrane</keyword>
<accession>A0A267E3W0</accession>
<dbReference type="InterPro" id="IPR020590">
    <property type="entry name" value="Guanylate_kinase_CS"/>
</dbReference>
<evidence type="ECO:0000256" key="3">
    <source>
        <dbReference type="ARBA" id="ARBA00023136"/>
    </source>
</evidence>
<dbReference type="GO" id="GO:0016020">
    <property type="term" value="C:membrane"/>
    <property type="evidence" value="ECO:0007669"/>
    <property type="project" value="UniProtKB-SubCell"/>
</dbReference>
<dbReference type="GO" id="GO:0007165">
    <property type="term" value="P:signal transduction"/>
    <property type="evidence" value="ECO:0007669"/>
    <property type="project" value="TreeGrafter"/>
</dbReference>
<feature type="compositionally biased region" description="Low complexity" evidence="4">
    <location>
        <begin position="680"/>
        <end position="693"/>
    </location>
</feature>
<dbReference type="Pfam" id="PF00595">
    <property type="entry name" value="PDZ"/>
    <property type="match status" value="4"/>
</dbReference>
<evidence type="ECO:0000313" key="8">
    <source>
        <dbReference type="EMBL" id="PAA55519.1"/>
    </source>
</evidence>
<feature type="compositionally biased region" description="Low complexity" evidence="4">
    <location>
        <begin position="232"/>
        <end position="244"/>
    </location>
</feature>
<dbReference type="PROSITE" id="PS50052">
    <property type="entry name" value="GUANYLATE_KINASE_2"/>
    <property type="match status" value="1"/>
</dbReference>
<feature type="domain" description="PDZ" evidence="7">
    <location>
        <begin position="874"/>
        <end position="962"/>
    </location>
</feature>
<keyword evidence="2" id="KW-0677">Repeat</keyword>
<feature type="region of interest" description="Disordered" evidence="4">
    <location>
        <begin position="473"/>
        <end position="494"/>
    </location>
</feature>
<evidence type="ECO:0000256" key="4">
    <source>
        <dbReference type="SAM" id="MobiDB-lite"/>
    </source>
</evidence>
<dbReference type="PANTHER" id="PTHR10316">
    <property type="entry name" value="MEMBRANE ASSOCIATED GUANYLATE KINASE-RELATED"/>
    <property type="match status" value="1"/>
</dbReference>
<feature type="region of interest" description="Disordered" evidence="4">
    <location>
        <begin position="655"/>
        <end position="760"/>
    </location>
</feature>
<feature type="domain" description="PDZ" evidence="7">
    <location>
        <begin position="1008"/>
        <end position="1091"/>
    </location>
</feature>
<feature type="domain" description="PDZ" evidence="7">
    <location>
        <begin position="363"/>
        <end position="434"/>
    </location>
</feature>
<feature type="compositionally biased region" description="Pro residues" evidence="4">
    <location>
        <begin position="967"/>
        <end position="976"/>
    </location>
</feature>
<dbReference type="Gene3D" id="3.30.63.10">
    <property type="entry name" value="Guanylate Kinase phosphate binding domain"/>
    <property type="match status" value="1"/>
</dbReference>
<feature type="domain" description="WW" evidence="5">
    <location>
        <begin position="257"/>
        <end position="290"/>
    </location>
</feature>
<protein>
    <submittedName>
        <fullName evidence="8">Uncharacterized protein</fullName>
    </submittedName>
</protein>
<dbReference type="InterPro" id="IPR001202">
    <property type="entry name" value="WW_dom"/>
</dbReference>
<comment type="subcellular location">
    <subcellularLocation>
        <location evidence="1">Membrane</location>
        <topology evidence="1">Peripheral membrane protein</topology>
    </subcellularLocation>
</comment>
<dbReference type="SMART" id="SM00072">
    <property type="entry name" value="GuKc"/>
    <property type="match status" value="1"/>
</dbReference>
<dbReference type="InterPro" id="IPR036034">
    <property type="entry name" value="PDZ_sf"/>
</dbReference>
<reference evidence="8 9" key="1">
    <citation type="submission" date="2017-06" db="EMBL/GenBank/DDBJ databases">
        <title>A platform for efficient transgenesis in Macrostomum lignano, a flatworm model organism for stem cell research.</title>
        <authorList>
            <person name="Berezikov E."/>
        </authorList>
    </citation>
    <scope>NUCLEOTIDE SEQUENCE [LARGE SCALE GENOMIC DNA]</scope>
    <source>
        <strain evidence="8">DV1</strain>
        <tissue evidence="8">Whole organism</tissue>
    </source>
</reference>
<dbReference type="PANTHER" id="PTHR10316:SF40">
    <property type="entry name" value="LD27118P"/>
    <property type="match status" value="1"/>
</dbReference>
<dbReference type="SUPFAM" id="SSF52540">
    <property type="entry name" value="P-loop containing nucleoside triphosphate hydrolases"/>
    <property type="match status" value="1"/>
</dbReference>
<dbReference type="InterPro" id="IPR001478">
    <property type="entry name" value="PDZ"/>
</dbReference>
<comment type="caution">
    <text evidence="8">The sequence shown here is derived from an EMBL/GenBank/DDBJ whole genome shotgun (WGS) entry which is preliminary data.</text>
</comment>
<dbReference type="Gene3D" id="2.20.70.10">
    <property type="match status" value="1"/>
</dbReference>
<evidence type="ECO:0000259" key="7">
    <source>
        <dbReference type="PROSITE" id="PS50106"/>
    </source>
</evidence>
<evidence type="ECO:0000256" key="1">
    <source>
        <dbReference type="ARBA" id="ARBA00004170"/>
    </source>
</evidence>
<dbReference type="InterPro" id="IPR036020">
    <property type="entry name" value="WW_dom_sf"/>
</dbReference>
<dbReference type="FunFam" id="2.20.70.10:FF:000001">
    <property type="entry name" value="Membrane-associated guanylate kinase, WW and PDZ domain-containing protein 1"/>
    <property type="match status" value="1"/>
</dbReference>
<feature type="region of interest" description="Disordered" evidence="4">
    <location>
        <begin position="967"/>
        <end position="999"/>
    </location>
</feature>
<feature type="compositionally biased region" description="Low complexity" evidence="4">
    <location>
        <begin position="989"/>
        <end position="999"/>
    </location>
</feature>
<dbReference type="CDD" id="cd06732">
    <property type="entry name" value="PDZ2_MAGI-1_3-like"/>
    <property type="match status" value="1"/>
</dbReference>
<evidence type="ECO:0000259" key="5">
    <source>
        <dbReference type="PROSITE" id="PS50020"/>
    </source>
</evidence>
<dbReference type="InterPro" id="IPR008144">
    <property type="entry name" value="Guanylate_kin-like_dom"/>
</dbReference>
<name>A0A267E3W0_9PLAT</name>
<feature type="domain" description="PDZ" evidence="7">
    <location>
        <begin position="513"/>
        <end position="574"/>
    </location>
</feature>
<dbReference type="GO" id="GO:0005737">
    <property type="term" value="C:cytoplasm"/>
    <property type="evidence" value="ECO:0007669"/>
    <property type="project" value="TreeGrafter"/>
</dbReference>
<proteinExistence type="predicted"/>
<keyword evidence="9" id="KW-1185">Reference proteome</keyword>
<dbReference type="SMART" id="SM00228">
    <property type="entry name" value="PDZ"/>
    <property type="match status" value="6"/>
</dbReference>
<feature type="compositionally biased region" description="Low complexity" evidence="4">
    <location>
        <begin position="319"/>
        <end position="335"/>
    </location>
</feature>
<dbReference type="FunFam" id="2.30.42.10:FF:000005">
    <property type="entry name" value="Membrane associated guanylate kinase, WW and PDZ domain containing 1"/>
    <property type="match status" value="1"/>
</dbReference>
<evidence type="ECO:0000256" key="2">
    <source>
        <dbReference type="ARBA" id="ARBA00022737"/>
    </source>
</evidence>
<dbReference type="PROSITE" id="PS01159">
    <property type="entry name" value="WW_DOMAIN_1"/>
    <property type="match status" value="1"/>
</dbReference>
<feature type="region of interest" description="Disordered" evidence="4">
    <location>
        <begin position="204"/>
        <end position="258"/>
    </location>
</feature>
<dbReference type="Pfam" id="PF00625">
    <property type="entry name" value="Guanylate_kin"/>
    <property type="match status" value="1"/>
</dbReference>
<dbReference type="SUPFAM" id="SSF51045">
    <property type="entry name" value="WW domain"/>
    <property type="match status" value="1"/>
</dbReference>
<dbReference type="PROSITE" id="PS50020">
    <property type="entry name" value="WW_DOMAIN_2"/>
    <property type="match status" value="1"/>
</dbReference>
<feature type="domain" description="Guanylate kinase-like" evidence="6">
    <location>
        <begin position="96"/>
        <end position="189"/>
    </location>
</feature>
<dbReference type="InterPro" id="IPR027417">
    <property type="entry name" value="P-loop_NTPase"/>
</dbReference>
<dbReference type="CDD" id="cd06734">
    <property type="entry name" value="PDZ4_MAGI-1_3-like"/>
    <property type="match status" value="1"/>
</dbReference>
<feature type="region of interest" description="Disordered" evidence="4">
    <location>
        <begin position="309"/>
        <end position="337"/>
    </location>
</feature>